<gene>
    <name evidence="2" type="ORF">BJ878DRAFT_576483</name>
</gene>
<organism evidence="2 3">
    <name type="scientific">Calycina marina</name>
    <dbReference type="NCBI Taxonomy" id="1763456"/>
    <lineage>
        <taxon>Eukaryota</taxon>
        <taxon>Fungi</taxon>
        <taxon>Dikarya</taxon>
        <taxon>Ascomycota</taxon>
        <taxon>Pezizomycotina</taxon>
        <taxon>Leotiomycetes</taxon>
        <taxon>Helotiales</taxon>
        <taxon>Pezizellaceae</taxon>
        <taxon>Calycina</taxon>
    </lineage>
</organism>
<keyword evidence="3" id="KW-1185">Reference proteome</keyword>
<proteinExistence type="predicted"/>
<comment type="caution">
    <text evidence="2">The sequence shown here is derived from an EMBL/GenBank/DDBJ whole genome shotgun (WGS) entry which is preliminary data.</text>
</comment>
<dbReference type="Proteomes" id="UP000887226">
    <property type="component" value="Unassembled WGS sequence"/>
</dbReference>
<dbReference type="AlphaFoldDB" id="A0A9P8CE92"/>
<dbReference type="EMBL" id="MU253969">
    <property type="protein sequence ID" value="KAG9243537.1"/>
    <property type="molecule type" value="Genomic_DNA"/>
</dbReference>
<feature type="compositionally biased region" description="Basic and acidic residues" evidence="1">
    <location>
        <begin position="271"/>
        <end position="281"/>
    </location>
</feature>
<name>A0A9P8CE92_9HELO</name>
<evidence type="ECO:0000313" key="3">
    <source>
        <dbReference type="Proteomes" id="UP000887226"/>
    </source>
</evidence>
<sequence length="340" mass="38565">MPKCFTKPRIKGSLVTTGASPSSSFRDGFFREYIVIDAHMSEFQFFTGDTGETGETLSSTGNFELTLFLPTQKSLRSSSLRQPSSTATLSSLPPVPDSNSPSKTPPSPYRPKTPHSFPYRHGHSYPSPSLPDKNNPRQPYPHEKVAPSRRHQHQRSLLPARHREVGEVELDLCRQQLEDVFAIKLTQNQTAFDREINIAQVEATRATEIRDEELRKNVEIQSAQTKLERLRASDIVKAIIFRRSKEQAALARKYEKSQAAAEYKSKQQRILADKNEQERRTQASFLAARGKPKPQPTRSRWKPTPPSTEPGGLKEIAKEYGKSSNDGYILMKRNEIRFLC</sequence>
<evidence type="ECO:0000256" key="1">
    <source>
        <dbReference type="SAM" id="MobiDB-lite"/>
    </source>
</evidence>
<dbReference type="OrthoDB" id="6080404at2759"/>
<accession>A0A9P8CE92</accession>
<feature type="region of interest" description="Disordered" evidence="1">
    <location>
        <begin position="268"/>
        <end position="314"/>
    </location>
</feature>
<protein>
    <submittedName>
        <fullName evidence="2">Uncharacterized protein</fullName>
    </submittedName>
</protein>
<evidence type="ECO:0000313" key="2">
    <source>
        <dbReference type="EMBL" id="KAG9243537.1"/>
    </source>
</evidence>
<feature type="region of interest" description="Disordered" evidence="1">
    <location>
        <begin position="74"/>
        <end position="154"/>
    </location>
</feature>
<reference evidence="2" key="1">
    <citation type="journal article" date="2021" name="IMA Fungus">
        <title>Genomic characterization of three marine fungi, including Emericellopsis atlantica sp. nov. with signatures of a generalist lifestyle and marine biomass degradation.</title>
        <authorList>
            <person name="Hagestad O.C."/>
            <person name="Hou L."/>
            <person name="Andersen J.H."/>
            <person name="Hansen E.H."/>
            <person name="Altermark B."/>
            <person name="Li C."/>
            <person name="Kuhnert E."/>
            <person name="Cox R.J."/>
            <person name="Crous P.W."/>
            <person name="Spatafora J.W."/>
            <person name="Lail K."/>
            <person name="Amirebrahimi M."/>
            <person name="Lipzen A."/>
            <person name="Pangilinan J."/>
            <person name="Andreopoulos W."/>
            <person name="Hayes R.D."/>
            <person name="Ng V."/>
            <person name="Grigoriev I.V."/>
            <person name="Jackson S.A."/>
            <person name="Sutton T.D.S."/>
            <person name="Dobson A.D.W."/>
            <person name="Rama T."/>
        </authorList>
    </citation>
    <scope>NUCLEOTIDE SEQUENCE</scope>
    <source>
        <strain evidence="2">TRa3180A</strain>
    </source>
</reference>
<feature type="compositionally biased region" description="Low complexity" evidence="1">
    <location>
        <begin position="74"/>
        <end position="92"/>
    </location>
</feature>